<protein>
    <recommendedName>
        <fullName evidence="3">XRE family transcriptional regulator</fullName>
    </recommendedName>
</protein>
<dbReference type="Proteomes" id="UP000319931">
    <property type="component" value="Unassembled WGS sequence"/>
</dbReference>
<dbReference type="Gene3D" id="1.10.260.40">
    <property type="entry name" value="lambda repressor-like DNA-binding domains"/>
    <property type="match status" value="1"/>
</dbReference>
<dbReference type="RefSeq" id="WP_140851263.1">
    <property type="nucleotide sequence ID" value="NZ_RCZC01000004.1"/>
</dbReference>
<dbReference type="GO" id="GO:0003677">
    <property type="term" value="F:DNA binding"/>
    <property type="evidence" value="ECO:0007669"/>
    <property type="project" value="InterPro"/>
</dbReference>
<name>A0A502FRX3_9SPHN</name>
<comment type="caution">
    <text evidence="1">The sequence shown here is derived from an EMBL/GenBank/DDBJ whole genome shotgun (WGS) entry which is preliminary data.</text>
</comment>
<reference evidence="1 2" key="1">
    <citation type="journal article" date="2019" name="Environ. Microbiol.">
        <title>Species interactions and distinct microbial communities in high Arctic permafrost affected cryosols are associated with the CH4 and CO2 gas fluxes.</title>
        <authorList>
            <person name="Altshuler I."/>
            <person name="Hamel J."/>
            <person name="Turney S."/>
            <person name="Magnuson E."/>
            <person name="Levesque R."/>
            <person name="Greer C."/>
            <person name="Whyte L.G."/>
        </authorList>
    </citation>
    <scope>NUCLEOTIDE SEQUENCE [LARGE SCALE GENOMIC DNA]</scope>
    <source>
        <strain evidence="1 2">E6.1</strain>
    </source>
</reference>
<sequence>MRSTVVDTLPLPVRRSLKKLGADIALARKKRSLTVVMMAERIVVAKSTYLKLEKGDPTVALGTYAMSFFVLGFGESLGEILDARKDEQGLFLDIERMPQRVRRPKPPVSL</sequence>
<evidence type="ECO:0008006" key="3">
    <source>
        <dbReference type="Google" id="ProtNLM"/>
    </source>
</evidence>
<evidence type="ECO:0000313" key="1">
    <source>
        <dbReference type="EMBL" id="TPG52194.1"/>
    </source>
</evidence>
<evidence type="ECO:0000313" key="2">
    <source>
        <dbReference type="Proteomes" id="UP000319931"/>
    </source>
</evidence>
<dbReference type="EMBL" id="RCZC01000004">
    <property type="protein sequence ID" value="TPG52194.1"/>
    <property type="molecule type" value="Genomic_DNA"/>
</dbReference>
<organism evidence="1 2">
    <name type="scientific">Sphingomonas glacialis</name>
    <dbReference type="NCBI Taxonomy" id="658225"/>
    <lineage>
        <taxon>Bacteria</taxon>
        <taxon>Pseudomonadati</taxon>
        <taxon>Pseudomonadota</taxon>
        <taxon>Alphaproteobacteria</taxon>
        <taxon>Sphingomonadales</taxon>
        <taxon>Sphingomonadaceae</taxon>
        <taxon>Sphingomonas</taxon>
    </lineage>
</organism>
<proteinExistence type="predicted"/>
<dbReference type="SUPFAM" id="SSF47413">
    <property type="entry name" value="lambda repressor-like DNA-binding domains"/>
    <property type="match status" value="1"/>
</dbReference>
<keyword evidence="2" id="KW-1185">Reference proteome</keyword>
<dbReference type="OrthoDB" id="8092542at2"/>
<dbReference type="InterPro" id="IPR010982">
    <property type="entry name" value="Lambda_DNA-bd_dom_sf"/>
</dbReference>
<accession>A0A502FRX3</accession>
<dbReference type="AlphaFoldDB" id="A0A502FRX3"/>
<gene>
    <name evidence="1" type="ORF">EAH76_15980</name>
</gene>